<dbReference type="AlphaFoldDB" id="A0AA88D7Z5"/>
<keyword evidence="2" id="KW-1185">Reference proteome</keyword>
<protein>
    <submittedName>
        <fullName evidence="1">Uncharacterized protein</fullName>
    </submittedName>
</protein>
<comment type="caution">
    <text evidence="1">The sequence shown here is derived from an EMBL/GenBank/DDBJ whole genome shotgun (WGS) entry which is preliminary data.</text>
</comment>
<name>A0AA88D7Z5_FICCA</name>
<evidence type="ECO:0000313" key="2">
    <source>
        <dbReference type="Proteomes" id="UP001187192"/>
    </source>
</evidence>
<reference evidence="1" key="1">
    <citation type="submission" date="2023-07" db="EMBL/GenBank/DDBJ databases">
        <title>draft genome sequence of fig (Ficus carica).</title>
        <authorList>
            <person name="Takahashi T."/>
            <person name="Nishimura K."/>
        </authorList>
    </citation>
    <scope>NUCLEOTIDE SEQUENCE</scope>
</reference>
<gene>
    <name evidence="1" type="ORF">TIFTF001_017136</name>
</gene>
<organism evidence="1 2">
    <name type="scientific">Ficus carica</name>
    <name type="common">Common fig</name>
    <dbReference type="NCBI Taxonomy" id="3494"/>
    <lineage>
        <taxon>Eukaryota</taxon>
        <taxon>Viridiplantae</taxon>
        <taxon>Streptophyta</taxon>
        <taxon>Embryophyta</taxon>
        <taxon>Tracheophyta</taxon>
        <taxon>Spermatophyta</taxon>
        <taxon>Magnoliopsida</taxon>
        <taxon>eudicotyledons</taxon>
        <taxon>Gunneridae</taxon>
        <taxon>Pentapetalae</taxon>
        <taxon>rosids</taxon>
        <taxon>fabids</taxon>
        <taxon>Rosales</taxon>
        <taxon>Moraceae</taxon>
        <taxon>Ficeae</taxon>
        <taxon>Ficus</taxon>
    </lineage>
</organism>
<dbReference type="Proteomes" id="UP001187192">
    <property type="component" value="Unassembled WGS sequence"/>
</dbReference>
<proteinExistence type="predicted"/>
<sequence length="353" mass="39514">MDAPSPTFQLKPYQMNFKCKTTTKCLLANAVEVMTKALKDYPRVLITHEKDDTQIADGLVQIVDDLDRSNAFEMKKTTWACPGFILPLMLFPLECIPSLTPKFATVQKDVVEPVLRICQWKTNFKKKKAPTLEDVLKRVGDTTDIRSIFIPTLREQDTGYMQSFVPDDDESDAIINQWTIILENELSSIFWENVWYANLEGRRNFLRLHGSTEEASSPVGQSRSMPCHSPLADESMLPQASQLVDDPRVLLPQQSTWARGESRGGARVASEGVGFENDRDVNVMDSGNEDVGIDNVGGFENVRDGYINVDDTELNVQVRDVRDSVDVGVENYEGVGVENGEGIGVENNRDIGF</sequence>
<dbReference type="EMBL" id="BTGU01000027">
    <property type="protein sequence ID" value="GMN47965.1"/>
    <property type="molecule type" value="Genomic_DNA"/>
</dbReference>
<accession>A0AA88D7Z5</accession>
<evidence type="ECO:0000313" key="1">
    <source>
        <dbReference type="EMBL" id="GMN47965.1"/>
    </source>
</evidence>